<protein>
    <submittedName>
        <fullName evidence="2">Uncharacterized protein</fullName>
    </submittedName>
</protein>
<sequence>KHELLKMLFNIELADLLGRLLRDEGTVLDAADPELFDHELDDLLQEYGPSIWPELGQGNRDHLCQPRPYIRYASDLVYPILIEHLRRCTLIRYSLKEYLRGIILWKQTYLGIDAEAEITQTHTQAATQKGKRRESTDRGSQSRSQHTRPANNESKVDSESENCIMSTRKRLQTRIDKAHPREVSFQMELRLYRKSHVVPPRAGPVNFCGSLMLTEDCETSNDCFSRICEAMKTDCNFMVFQIPEDMSEAPLGRIRINRGFKDSDEAFSHVLYIFQKARKFPCGPPYRSVEVEVGLDM</sequence>
<dbReference type="OrthoDB" id="3746122at2759"/>
<gene>
    <name evidence="2" type="ORF">EJ02DRAFT_333514</name>
</gene>
<reference evidence="2" key="1">
    <citation type="journal article" date="2020" name="Stud. Mycol.">
        <title>101 Dothideomycetes genomes: a test case for predicting lifestyles and emergence of pathogens.</title>
        <authorList>
            <person name="Haridas S."/>
            <person name="Albert R."/>
            <person name="Binder M."/>
            <person name="Bloem J."/>
            <person name="Labutti K."/>
            <person name="Salamov A."/>
            <person name="Andreopoulos B."/>
            <person name="Baker S."/>
            <person name="Barry K."/>
            <person name="Bills G."/>
            <person name="Bluhm B."/>
            <person name="Cannon C."/>
            <person name="Castanera R."/>
            <person name="Culley D."/>
            <person name="Daum C."/>
            <person name="Ezra D."/>
            <person name="Gonzalez J."/>
            <person name="Henrissat B."/>
            <person name="Kuo A."/>
            <person name="Liang C."/>
            <person name="Lipzen A."/>
            <person name="Lutzoni F."/>
            <person name="Magnuson J."/>
            <person name="Mondo S."/>
            <person name="Nolan M."/>
            <person name="Ohm R."/>
            <person name="Pangilinan J."/>
            <person name="Park H.-J."/>
            <person name="Ramirez L."/>
            <person name="Alfaro M."/>
            <person name="Sun H."/>
            <person name="Tritt A."/>
            <person name="Yoshinaga Y."/>
            <person name="Zwiers L.-H."/>
            <person name="Turgeon B."/>
            <person name="Goodwin S."/>
            <person name="Spatafora J."/>
            <person name="Crous P."/>
            <person name="Grigoriev I."/>
        </authorList>
    </citation>
    <scope>NUCLEOTIDE SEQUENCE</scope>
    <source>
        <strain evidence="2">CBS 161.51</strain>
    </source>
</reference>
<evidence type="ECO:0000256" key="1">
    <source>
        <dbReference type="SAM" id="MobiDB-lite"/>
    </source>
</evidence>
<proteinExistence type="predicted"/>
<name>A0A6A5TA43_9PLEO</name>
<evidence type="ECO:0000313" key="2">
    <source>
        <dbReference type="EMBL" id="KAF1947616.1"/>
    </source>
</evidence>
<keyword evidence="3" id="KW-1185">Reference proteome</keyword>
<feature type="compositionally biased region" description="Polar residues" evidence="1">
    <location>
        <begin position="138"/>
        <end position="153"/>
    </location>
</feature>
<dbReference type="Proteomes" id="UP000800038">
    <property type="component" value="Unassembled WGS sequence"/>
</dbReference>
<accession>A0A6A5TA43</accession>
<feature type="region of interest" description="Disordered" evidence="1">
    <location>
        <begin position="121"/>
        <end position="163"/>
    </location>
</feature>
<organism evidence="2 3">
    <name type="scientific">Clathrospora elynae</name>
    <dbReference type="NCBI Taxonomy" id="706981"/>
    <lineage>
        <taxon>Eukaryota</taxon>
        <taxon>Fungi</taxon>
        <taxon>Dikarya</taxon>
        <taxon>Ascomycota</taxon>
        <taxon>Pezizomycotina</taxon>
        <taxon>Dothideomycetes</taxon>
        <taxon>Pleosporomycetidae</taxon>
        <taxon>Pleosporales</taxon>
        <taxon>Diademaceae</taxon>
        <taxon>Clathrospora</taxon>
    </lineage>
</organism>
<evidence type="ECO:0000313" key="3">
    <source>
        <dbReference type="Proteomes" id="UP000800038"/>
    </source>
</evidence>
<dbReference type="EMBL" id="ML975997">
    <property type="protein sequence ID" value="KAF1947616.1"/>
    <property type="molecule type" value="Genomic_DNA"/>
</dbReference>
<feature type="non-terminal residue" evidence="2">
    <location>
        <position position="1"/>
    </location>
</feature>
<dbReference type="AlphaFoldDB" id="A0A6A5TA43"/>